<dbReference type="Gene3D" id="2.30.30.40">
    <property type="entry name" value="SH3 Domains"/>
    <property type="match status" value="1"/>
</dbReference>
<keyword evidence="3" id="KW-1185">Reference proteome</keyword>
<name>A0A1Y1WXX6_9FUNG</name>
<evidence type="ECO:0008006" key="4">
    <source>
        <dbReference type="Google" id="ProtNLM"/>
    </source>
</evidence>
<accession>A0A1Y1WXX6</accession>
<dbReference type="AlphaFoldDB" id="A0A1Y1WXX6"/>
<evidence type="ECO:0000313" key="2">
    <source>
        <dbReference type="EMBL" id="ORX78417.1"/>
    </source>
</evidence>
<dbReference type="Proteomes" id="UP000193944">
    <property type="component" value="Unassembled WGS sequence"/>
</dbReference>
<evidence type="ECO:0000313" key="3">
    <source>
        <dbReference type="Proteomes" id="UP000193944"/>
    </source>
</evidence>
<sequence>MTKLLIEYANKRGIILDINEYNKNRECPLLVSIEKNNIEMTKLLLEYANEYSININSNVKKEIQKIFPVYEFKNEIHDNKNSKSNDNININANTSTTTTTTNTTNNNNSTNTNIKTTIKTNIKAFSRPKTIISTIIDNKNKIKVKNYNNNENDVNRRNSIFYLYKKRNPLAEVLNDFSNEDEKSALKCKKGDQIIIVDWNYPKEGWAFGYKYDDPSKKGIIPKSLVSYKDSKSTEEPKVMNMPIPNNCPEAH</sequence>
<dbReference type="EMBL" id="MCFG01000211">
    <property type="protein sequence ID" value="ORX78417.1"/>
    <property type="molecule type" value="Genomic_DNA"/>
</dbReference>
<dbReference type="InterPro" id="IPR036028">
    <property type="entry name" value="SH3-like_dom_sf"/>
</dbReference>
<evidence type="ECO:0000256" key="1">
    <source>
        <dbReference type="SAM" id="MobiDB-lite"/>
    </source>
</evidence>
<proteinExistence type="predicted"/>
<gene>
    <name evidence="2" type="ORF">BCR32DRAFT_328556</name>
</gene>
<reference evidence="2 3" key="2">
    <citation type="submission" date="2016-08" db="EMBL/GenBank/DDBJ databases">
        <title>Pervasive Adenine N6-methylation of Active Genes in Fungi.</title>
        <authorList>
            <consortium name="DOE Joint Genome Institute"/>
            <person name="Mondo S.J."/>
            <person name="Dannebaum R.O."/>
            <person name="Kuo R.C."/>
            <person name="Labutti K."/>
            <person name="Haridas S."/>
            <person name="Kuo A."/>
            <person name="Salamov A."/>
            <person name="Ahrendt S.R."/>
            <person name="Lipzen A."/>
            <person name="Sullivan W."/>
            <person name="Andreopoulos W.B."/>
            <person name="Clum A."/>
            <person name="Lindquist E."/>
            <person name="Daum C."/>
            <person name="Ramamoorthy G.K."/>
            <person name="Gryganskyi A."/>
            <person name="Culley D."/>
            <person name="Magnuson J.K."/>
            <person name="James T.Y."/>
            <person name="O'Malley M.A."/>
            <person name="Stajich J.E."/>
            <person name="Spatafora J.W."/>
            <person name="Visel A."/>
            <person name="Grigoriev I.V."/>
        </authorList>
    </citation>
    <scope>NUCLEOTIDE SEQUENCE [LARGE SCALE GENOMIC DNA]</scope>
    <source>
        <strain evidence="2 3">S4</strain>
    </source>
</reference>
<organism evidence="2 3">
    <name type="scientific">Anaeromyces robustus</name>
    <dbReference type="NCBI Taxonomy" id="1754192"/>
    <lineage>
        <taxon>Eukaryota</taxon>
        <taxon>Fungi</taxon>
        <taxon>Fungi incertae sedis</taxon>
        <taxon>Chytridiomycota</taxon>
        <taxon>Chytridiomycota incertae sedis</taxon>
        <taxon>Neocallimastigomycetes</taxon>
        <taxon>Neocallimastigales</taxon>
        <taxon>Neocallimastigaceae</taxon>
        <taxon>Anaeromyces</taxon>
    </lineage>
</organism>
<comment type="caution">
    <text evidence="2">The sequence shown here is derived from an EMBL/GenBank/DDBJ whole genome shotgun (WGS) entry which is preliminary data.</text>
</comment>
<dbReference type="SUPFAM" id="SSF50044">
    <property type="entry name" value="SH3-domain"/>
    <property type="match status" value="1"/>
</dbReference>
<feature type="region of interest" description="Disordered" evidence="1">
    <location>
        <begin position="232"/>
        <end position="252"/>
    </location>
</feature>
<dbReference type="OrthoDB" id="2373987at2759"/>
<reference evidence="2 3" key="1">
    <citation type="submission" date="2016-08" db="EMBL/GenBank/DDBJ databases">
        <title>A Parts List for Fungal Cellulosomes Revealed by Comparative Genomics.</title>
        <authorList>
            <consortium name="DOE Joint Genome Institute"/>
            <person name="Haitjema C.H."/>
            <person name="Gilmore S.P."/>
            <person name="Henske J.K."/>
            <person name="Solomon K.V."/>
            <person name="De Groot R."/>
            <person name="Kuo A."/>
            <person name="Mondo S.J."/>
            <person name="Salamov A.A."/>
            <person name="Labutti K."/>
            <person name="Zhao Z."/>
            <person name="Chiniquy J."/>
            <person name="Barry K."/>
            <person name="Brewer H.M."/>
            <person name="Purvine S.O."/>
            <person name="Wright A.T."/>
            <person name="Boxma B."/>
            <person name="Van Alen T."/>
            <person name="Hackstein J.H."/>
            <person name="Baker S.E."/>
            <person name="Grigoriev I.V."/>
            <person name="O'Malley M.A."/>
        </authorList>
    </citation>
    <scope>NUCLEOTIDE SEQUENCE [LARGE SCALE GENOMIC DNA]</scope>
    <source>
        <strain evidence="2 3">S4</strain>
    </source>
</reference>
<protein>
    <recommendedName>
        <fullName evidence="4">SH3 domain-containing protein</fullName>
    </recommendedName>
</protein>